<comment type="caution">
    <text evidence="2">The sequence shown here is derived from an EMBL/GenBank/DDBJ whole genome shotgun (WGS) entry which is preliminary data.</text>
</comment>
<feature type="compositionally biased region" description="Basic residues" evidence="1">
    <location>
        <begin position="45"/>
        <end position="55"/>
    </location>
</feature>
<accession>A0A328AH98</accession>
<evidence type="ECO:0000313" key="3">
    <source>
        <dbReference type="Proteomes" id="UP000249254"/>
    </source>
</evidence>
<name>A0A328AH98_9CAUL</name>
<dbReference type="EMBL" id="QFYQ01000001">
    <property type="protein sequence ID" value="RAK54120.1"/>
    <property type="molecule type" value="Genomic_DNA"/>
</dbReference>
<gene>
    <name evidence="2" type="ORF">DJ017_06080</name>
</gene>
<reference evidence="3" key="1">
    <citation type="submission" date="2018-05" db="EMBL/GenBank/DDBJ databases">
        <authorList>
            <person name="Li X."/>
        </authorList>
    </citation>
    <scope>NUCLEOTIDE SEQUENCE [LARGE SCALE GENOMIC DNA]</scope>
    <source>
        <strain evidence="3">LX32</strain>
    </source>
</reference>
<dbReference type="RefSeq" id="WP_111527871.1">
    <property type="nucleotide sequence ID" value="NZ_JBHRSG010000002.1"/>
</dbReference>
<evidence type="ECO:0000313" key="2">
    <source>
        <dbReference type="EMBL" id="RAK54120.1"/>
    </source>
</evidence>
<dbReference type="Proteomes" id="UP000249254">
    <property type="component" value="Unassembled WGS sequence"/>
</dbReference>
<evidence type="ECO:0000256" key="1">
    <source>
        <dbReference type="SAM" id="MobiDB-lite"/>
    </source>
</evidence>
<protein>
    <submittedName>
        <fullName evidence="2">Uncharacterized protein</fullName>
    </submittedName>
</protein>
<feature type="region of interest" description="Disordered" evidence="1">
    <location>
        <begin position="41"/>
        <end position="70"/>
    </location>
</feature>
<proteinExistence type="predicted"/>
<dbReference type="AlphaFoldDB" id="A0A328AH98"/>
<organism evidence="2 3">
    <name type="scientific">Phenylobacterium soli</name>
    <dbReference type="NCBI Taxonomy" id="2170551"/>
    <lineage>
        <taxon>Bacteria</taxon>
        <taxon>Pseudomonadati</taxon>
        <taxon>Pseudomonadota</taxon>
        <taxon>Alphaproteobacteria</taxon>
        <taxon>Caulobacterales</taxon>
        <taxon>Caulobacteraceae</taxon>
        <taxon>Phenylobacterium</taxon>
    </lineage>
</organism>
<keyword evidence="3" id="KW-1185">Reference proteome</keyword>
<sequence>MTYATLLVHVEADEAADARLALAVDLANPFDARLTGVGAASRAGRVSRSRRRPPRRLIACWTSPGGKRRT</sequence>